<comment type="caution">
    <text evidence="1">The sequence shown here is derived from an EMBL/GenBank/DDBJ whole genome shotgun (WGS) entry which is preliminary data.</text>
</comment>
<proteinExistence type="predicted"/>
<gene>
    <name evidence="1" type="ORF">ANCCAN_00788</name>
</gene>
<protein>
    <submittedName>
        <fullName evidence="1">Uncharacterized protein</fullName>
    </submittedName>
</protein>
<reference evidence="1 2" key="1">
    <citation type="submission" date="2014-10" db="EMBL/GenBank/DDBJ databases">
        <title>Draft genome of the hookworm Ancylostoma caninum.</title>
        <authorList>
            <person name="Mitreva M."/>
        </authorList>
    </citation>
    <scope>NUCLEOTIDE SEQUENCE [LARGE SCALE GENOMIC DNA]</scope>
    <source>
        <strain evidence="1 2">Baltimore</strain>
    </source>
</reference>
<evidence type="ECO:0000313" key="2">
    <source>
        <dbReference type="Proteomes" id="UP000252519"/>
    </source>
</evidence>
<keyword evidence="2" id="KW-1185">Reference proteome</keyword>
<dbReference type="Proteomes" id="UP000252519">
    <property type="component" value="Unassembled WGS sequence"/>
</dbReference>
<organism evidence="1 2">
    <name type="scientific">Ancylostoma caninum</name>
    <name type="common">Dog hookworm</name>
    <dbReference type="NCBI Taxonomy" id="29170"/>
    <lineage>
        <taxon>Eukaryota</taxon>
        <taxon>Metazoa</taxon>
        <taxon>Ecdysozoa</taxon>
        <taxon>Nematoda</taxon>
        <taxon>Chromadorea</taxon>
        <taxon>Rhabditida</taxon>
        <taxon>Rhabditina</taxon>
        <taxon>Rhabditomorpha</taxon>
        <taxon>Strongyloidea</taxon>
        <taxon>Ancylostomatidae</taxon>
        <taxon>Ancylostomatinae</taxon>
        <taxon>Ancylostoma</taxon>
    </lineage>
</organism>
<dbReference type="EMBL" id="JOJR01000003">
    <property type="protein sequence ID" value="RCN53229.1"/>
    <property type="molecule type" value="Genomic_DNA"/>
</dbReference>
<evidence type="ECO:0000313" key="1">
    <source>
        <dbReference type="EMBL" id="RCN53229.1"/>
    </source>
</evidence>
<sequence length="98" mass="11274">MKASEEDLWDDKTIIKDLFQHQPSGKITPGNKNTFLTKHHMQYPSYQVTDPTLAVMRDLHMGTDMDTVGDGWGFGWGWGPWKNKKAKNSHKQKKTSKI</sequence>
<dbReference type="AlphaFoldDB" id="A0A368HC64"/>
<accession>A0A368HC64</accession>
<name>A0A368HC64_ANCCA</name>